<protein>
    <submittedName>
        <fullName evidence="1">Uncharacterized protein</fullName>
    </submittedName>
</protein>
<dbReference type="Proteomes" id="UP000024635">
    <property type="component" value="Unassembled WGS sequence"/>
</dbReference>
<gene>
    <name evidence="1" type="primary">Acey_s0311.g2157</name>
    <name evidence="1" type="ORF">Y032_0311g2157</name>
</gene>
<accession>A0A016S2L0</accession>
<organism evidence="1 2">
    <name type="scientific">Ancylostoma ceylanicum</name>
    <dbReference type="NCBI Taxonomy" id="53326"/>
    <lineage>
        <taxon>Eukaryota</taxon>
        <taxon>Metazoa</taxon>
        <taxon>Ecdysozoa</taxon>
        <taxon>Nematoda</taxon>
        <taxon>Chromadorea</taxon>
        <taxon>Rhabditida</taxon>
        <taxon>Rhabditina</taxon>
        <taxon>Rhabditomorpha</taxon>
        <taxon>Strongyloidea</taxon>
        <taxon>Ancylostomatidae</taxon>
        <taxon>Ancylostomatinae</taxon>
        <taxon>Ancylostoma</taxon>
    </lineage>
</organism>
<comment type="caution">
    <text evidence="1">The sequence shown here is derived from an EMBL/GenBank/DDBJ whole genome shotgun (WGS) entry which is preliminary data.</text>
</comment>
<keyword evidence="2" id="KW-1185">Reference proteome</keyword>
<dbReference type="AlphaFoldDB" id="A0A016S2L0"/>
<proteinExistence type="predicted"/>
<evidence type="ECO:0000313" key="1">
    <source>
        <dbReference type="EMBL" id="EYB84746.1"/>
    </source>
</evidence>
<evidence type="ECO:0000313" key="2">
    <source>
        <dbReference type="Proteomes" id="UP000024635"/>
    </source>
</evidence>
<name>A0A016S2L0_9BILA</name>
<sequence length="72" mass="8166">MVADEAALTVYSKSVIHSASESDPVGLQMIRIDPRRNPTCRTPTWIVMYHLLSDGIGLRRTMNNAKPRRRSK</sequence>
<reference evidence="2" key="1">
    <citation type="journal article" date="2015" name="Nat. Genet.">
        <title>The genome and transcriptome of the zoonotic hookworm Ancylostoma ceylanicum identify infection-specific gene families.</title>
        <authorList>
            <person name="Schwarz E.M."/>
            <person name="Hu Y."/>
            <person name="Antoshechkin I."/>
            <person name="Miller M.M."/>
            <person name="Sternberg P.W."/>
            <person name="Aroian R.V."/>
        </authorList>
    </citation>
    <scope>NUCLEOTIDE SEQUENCE</scope>
    <source>
        <strain evidence="2">HY135</strain>
    </source>
</reference>
<dbReference type="EMBL" id="JARK01001647">
    <property type="protein sequence ID" value="EYB84746.1"/>
    <property type="molecule type" value="Genomic_DNA"/>
</dbReference>